<name>A0A146KZT6_LYGHE</name>
<dbReference type="EMBL" id="GDHC01013654">
    <property type="protein sequence ID" value="JAQ04975.1"/>
    <property type="molecule type" value="Transcribed_RNA"/>
</dbReference>
<accession>A0A146KZT6</accession>
<dbReference type="EMBL" id="GDHC01017584">
    <property type="protein sequence ID" value="JAQ01045.1"/>
    <property type="molecule type" value="Transcribed_RNA"/>
</dbReference>
<organism evidence="1">
    <name type="scientific">Lygus hesperus</name>
    <name type="common">Western plant bug</name>
    <dbReference type="NCBI Taxonomy" id="30085"/>
    <lineage>
        <taxon>Eukaryota</taxon>
        <taxon>Metazoa</taxon>
        <taxon>Ecdysozoa</taxon>
        <taxon>Arthropoda</taxon>
        <taxon>Hexapoda</taxon>
        <taxon>Insecta</taxon>
        <taxon>Pterygota</taxon>
        <taxon>Neoptera</taxon>
        <taxon>Paraneoptera</taxon>
        <taxon>Hemiptera</taxon>
        <taxon>Heteroptera</taxon>
        <taxon>Panheteroptera</taxon>
        <taxon>Cimicomorpha</taxon>
        <taxon>Miridae</taxon>
        <taxon>Mirini</taxon>
        <taxon>Lygus</taxon>
    </lineage>
</organism>
<sequence>MRGHAERSTPAVAVRASCAEGSDLLQLQDRRDKTRQAAQTLSHATHPLYVSAQLLYKACLLPATHTTHYRHAHTKQCMKQAVLTTTHTAAYRLQHRCDCTRQEEVPAATSAEVQQDQLAHVSR</sequence>
<proteinExistence type="predicted"/>
<evidence type="ECO:0000313" key="1">
    <source>
        <dbReference type="EMBL" id="JAQ01045.1"/>
    </source>
</evidence>
<reference evidence="1" key="1">
    <citation type="journal article" date="2016" name="Gigascience">
        <title>De novo construction of an expanded transcriptome assembly for the western tarnished plant bug, Lygus hesperus.</title>
        <authorList>
            <person name="Tassone E.E."/>
            <person name="Geib S.M."/>
            <person name="Hall B."/>
            <person name="Fabrick J.A."/>
            <person name="Brent C.S."/>
            <person name="Hull J.J."/>
        </authorList>
    </citation>
    <scope>NUCLEOTIDE SEQUENCE</scope>
</reference>
<protein>
    <submittedName>
        <fullName evidence="1">Uncharacterized protein</fullName>
    </submittedName>
</protein>
<evidence type="ECO:0000313" key="2">
    <source>
        <dbReference type="EMBL" id="JAQ04975.1"/>
    </source>
</evidence>
<dbReference type="AlphaFoldDB" id="A0A146KZT6"/>
<gene>
    <name evidence="1" type="ORF">g.78244</name>
    <name evidence="2" type="ORF">g.78247</name>
</gene>